<name>A0A5B7HEW3_PORTR</name>
<organism evidence="1 2">
    <name type="scientific">Portunus trituberculatus</name>
    <name type="common">Swimming crab</name>
    <name type="synonym">Neptunus trituberculatus</name>
    <dbReference type="NCBI Taxonomy" id="210409"/>
    <lineage>
        <taxon>Eukaryota</taxon>
        <taxon>Metazoa</taxon>
        <taxon>Ecdysozoa</taxon>
        <taxon>Arthropoda</taxon>
        <taxon>Crustacea</taxon>
        <taxon>Multicrustacea</taxon>
        <taxon>Malacostraca</taxon>
        <taxon>Eumalacostraca</taxon>
        <taxon>Eucarida</taxon>
        <taxon>Decapoda</taxon>
        <taxon>Pleocyemata</taxon>
        <taxon>Brachyura</taxon>
        <taxon>Eubrachyura</taxon>
        <taxon>Portunoidea</taxon>
        <taxon>Portunidae</taxon>
        <taxon>Portuninae</taxon>
        <taxon>Portunus</taxon>
    </lineage>
</organism>
<evidence type="ECO:0000313" key="2">
    <source>
        <dbReference type="Proteomes" id="UP000324222"/>
    </source>
</evidence>
<dbReference type="Proteomes" id="UP000324222">
    <property type="component" value="Unassembled WGS sequence"/>
</dbReference>
<dbReference type="AlphaFoldDB" id="A0A5B7HEW3"/>
<protein>
    <submittedName>
        <fullName evidence="1">Uncharacterized protein</fullName>
    </submittedName>
</protein>
<accession>A0A5B7HEW3</accession>
<comment type="caution">
    <text evidence="1">The sequence shown here is derived from an EMBL/GenBank/DDBJ whole genome shotgun (WGS) entry which is preliminary data.</text>
</comment>
<sequence>MDAGMGVRCGSGGVLLATETDVGVMFVGEGMFWAAEAGVDVTAPPRSFTIGLRAATGDQLTTFPAM</sequence>
<gene>
    <name evidence="1" type="ORF">E2C01_062052</name>
</gene>
<proteinExistence type="predicted"/>
<evidence type="ECO:0000313" key="1">
    <source>
        <dbReference type="EMBL" id="MPC67867.1"/>
    </source>
</evidence>
<keyword evidence="2" id="KW-1185">Reference proteome</keyword>
<dbReference type="EMBL" id="VSRR010026883">
    <property type="protein sequence ID" value="MPC67867.1"/>
    <property type="molecule type" value="Genomic_DNA"/>
</dbReference>
<reference evidence="1 2" key="1">
    <citation type="submission" date="2019-05" db="EMBL/GenBank/DDBJ databases">
        <title>Another draft genome of Portunus trituberculatus and its Hox gene families provides insights of decapod evolution.</title>
        <authorList>
            <person name="Jeong J.-H."/>
            <person name="Song I."/>
            <person name="Kim S."/>
            <person name="Choi T."/>
            <person name="Kim D."/>
            <person name="Ryu S."/>
            <person name="Kim W."/>
        </authorList>
    </citation>
    <scope>NUCLEOTIDE SEQUENCE [LARGE SCALE GENOMIC DNA]</scope>
    <source>
        <tissue evidence="1">Muscle</tissue>
    </source>
</reference>